<dbReference type="Proteomes" id="UP001174909">
    <property type="component" value="Unassembled WGS sequence"/>
</dbReference>
<evidence type="ECO:0000313" key="5">
    <source>
        <dbReference type="EMBL" id="CAI8037917.1"/>
    </source>
</evidence>
<dbReference type="InterPro" id="IPR017871">
    <property type="entry name" value="ABC_transporter-like_CS"/>
</dbReference>
<reference evidence="5" key="1">
    <citation type="submission" date="2023-03" db="EMBL/GenBank/DDBJ databases">
        <authorList>
            <person name="Steffen K."/>
            <person name="Cardenas P."/>
        </authorList>
    </citation>
    <scope>NUCLEOTIDE SEQUENCE</scope>
</reference>
<dbReference type="InterPro" id="IPR003439">
    <property type="entry name" value="ABC_transporter-like_ATP-bd"/>
</dbReference>
<dbReference type="InterPro" id="IPR003593">
    <property type="entry name" value="AAA+_ATPase"/>
</dbReference>
<dbReference type="EMBL" id="CASHTH010002967">
    <property type="protein sequence ID" value="CAI8037917.1"/>
    <property type="molecule type" value="Genomic_DNA"/>
</dbReference>
<name>A0AA35X4X0_GEOBA</name>
<keyword evidence="6" id="KW-1185">Reference proteome</keyword>
<keyword evidence="1" id="KW-0813">Transport</keyword>
<dbReference type="SUPFAM" id="SSF52540">
    <property type="entry name" value="P-loop containing nucleoside triphosphate hydrolases"/>
    <property type="match status" value="1"/>
</dbReference>
<dbReference type="Pfam" id="PF00005">
    <property type="entry name" value="ABC_tran"/>
    <property type="match status" value="1"/>
</dbReference>
<accession>A0AA35X4X0</accession>
<dbReference type="PANTHER" id="PTHR42788:SF13">
    <property type="entry name" value="ALIPHATIC SULFONATES IMPORT ATP-BINDING PROTEIN SSUB"/>
    <property type="match status" value="1"/>
</dbReference>
<dbReference type="InterPro" id="IPR027417">
    <property type="entry name" value="P-loop_NTPase"/>
</dbReference>
<dbReference type="InterPro" id="IPR050166">
    <property type="entry name" value="ABC_transporter_ATP-bind"/>
</dbReference>
<evidence type="ECO:0000256" key="2">
    <source>
        <dbReference type="ARBA" id="ARBA00022741"/>
    </source>
</evidence>
<evidence type="ECO:0000313" key="6">
    <source>
        <dbReference type="Proteomes" id="UP001174909"/>
    </source>
</evidence>
<dbReference type="Gene3D" id="3.40.50.300">
    <property type="entry name" value="P-loop containing nucleotide triphosphate hydrolases"/>
    <property type="match status" value="1"/>
</dbReference>
<sequence>MISKLQIEHVTHLFPAPEGGDLKVLEDVSFDVGAGEFVSIIGASGSGKTTILRIIDRLITPTEGSIRIDGELIVRPGGKISFVFQRDSLWPWRTVLGNAVYGLEIRKVSRPEAEERARYFLDLVGLGGFENYFPHQLSGGMRQRVNFARALTVDPDILLMDEPFASLDAQTREIMQLELLRIWEETGKTVLFVTHQIDEAVFLADRVVTLSARPGSFPHRLVSRRRL</sequence>
<comment type="caution">
    <text evidence="5">The sequence shown here is derived from an EMBL/GenBank/DDBJ whole genome shotgun (WGS) entry which is preliminary data.</text>
</comment>
<dbReference type="PROSITE" id="PS50893">
    <property type="entry name" value="ABC_TRANSPORTER_2"/>
    <property type="match status" value="1"/>
</dbReference>
<dbReference type="SMART" id="SM00382">
    <property type="entry name" value="AAA"/>
    <property type="match status" value="1"/>
</dbReference>
<dbReference type="PROSITE" id="PS00211">
    <property type="entry name" value="ABC_TRANSPORTER_1"/>
    <property type="match status" value="1"/>
</dbReference>
<dbReference type="GO" id="GO:0016887">
    <property type="term" value="F:ATP hydrolysis activity"/>
    <property type="evidence" value="ECO:0007669"/>
    <property type="project" value="InterPro"/>
</dbReference>
<evidence type="ECO:0000256" key="3">
    <source>
        <dbReference type="ARBA" id="ARBA00022840"/>
    </source>
</evidence>
<evidence type="ECO:0000259" key="4">
    <source>
        <dbReference type="PROSITE" id="PS50893"/>
    </source>
</evidence>
<keyword evidence="3 5" id="KW-0067">ATP-binding</keyword>
<evidence type="ECO:0000256" key="1">
    <source>
        <dbReference type="ARBA" id="ARBA00022448"/>
    </source>
</evidence>
<proteinExistence type="predicted"/>
<dbReference type="CDD" id="cd03293">
    <property type="entry name" value="ABC_NrtD_SsuB_transporters"/>
    <property type="match status" value="1"/>
</dbReference>
<organism evidence="5 6">
    <name type="scientific">Geodia barretti</name>
    <name type="common">Barrett's horny sponge</name>
    <dbReference type="NCBI Taxonomy" id="519541"/>
    <lineage>
        <taxon>Eukaryota</taxon>
        <taxon>Metazoa</taxon>
        <taxon>Porifera</taxon>
        <taxon>Demospongiae</taxon>
        <taxon>Heteroscleromorpha</taxon>
        <taxon>Tetractinellida</taxon>
        <taxon>Astrophorina</taxon>
        <taxon>Geodiidae</taxon>
        <taxon>Geodia</taxon>
    </lineage>
</organism>
<dbReference type="PANTHER" id="PTHR42788">
    <property type="entry name" value="TAURINE IMPORT ATP-BINDING PROTEIN-RELATED"/>
    <property type="match status" value="1"/>
</dbReference>
<dbReference type="GO" id="GO:0005524">
    <property type="term" value="F:ATP binding"/>
    <property type="evidence" value="ECO:0007669"/>
    <property type="project" value="UniProtKB-KW"/>
</dbReference>
<dbReference type="AlphaFoldDB" id="A0AA35X4X0"/>
<keyword evidence="2" id="KW-0547">Nucleotide-binding</keyword>
<protein>
    <submittedName>
        <fullName evidence="5">Uncharacterized ABC transporter ATP-binding protein MJ0412</fullName>
    </submittedName>
</protein>
<gene>
    <name evidence="5" type="ORF">GBAR_LOCUS21179</name>
</gene>
<feature type="domain" description="ABC transporter" evidence="4">
    <location>
        <begin position="5"/>
        <end position="223"/>
    </location>
</feature>